<dbReference type="Proteomes" id="UP000196694">
    <property type="component" value="Unassembled WGS sequence"/>
</dbReference>
<reference evidence="1 2" key="1">
    <citation type="submission" date="2017-05" db="EMBL/GenBank/DDBJ databases">
        <title>The draft genome of the hyperthermophilic archaeon 'Pyrodictium delaneyi strain Hulk', an iron and nitrate reducer, reveals the capacity for sulfate reduction.</title>
        <authorList>
            <person name="Demey L.M."/>
            <person name="Miller C."/>
            <person name="Manzella M."/>
            <person name="Reguera G."/>
            <person name="Kashefi K."/>
        </authorList>
    </citation>
    <scope>NUCLEOTIDE SEQUENCE [LARGE SCALE GENOMIC DNA]</scope>
    <source>
        <strain evidence="1 2">Hulk</strain>
    </source>
</reference>
<evidence type="ECO:0000313" key="2">
    <source>
        <dbReference type="Proteomes" id="UP000196694"/>
    </source>
</evidence>
<name>A0A211YRI8_9CREN</name>
<comment type="caution">
    <text evidence="1">The sequence shown here is derived from an EMBL/GenBank/DDBJ whole genome shotgun (WGS) entry which is preliminary data.</text>
</comment>
<protein>
    <submittedName>
        <fullName evidence="1">Uncharacterized protein</fullName>
    </submittedName>
</protein>
<dbReference type="EMBL" id="NCQP01000001">
    <property type="protein sequence ID" value="OWJ55629.1"/>
    <property type="molecule type" value="Genomic_DNA"/>
</dbReference>
<gene>
    <name evidence="1" type="ORF">Pdsh_02245</name>
</gene>
<proteinExistence type="predicted"/>
<evidence type="ECO:0000313" key="1">
    <source>
        <dbReference type="EMBL" id="OWJ55629.1"/>
    </source>
</evidence>
<dbReference type="AlphaFoldDB" id="A0A211YRI8"/>
<sequence length="91" mass="10437">MVRFTYRFDHSKRTVEEALGIDDARHKDLAGMLAKWVREHSKVSEVLEEILNSEELTPVEKVYLAYKLGYARFIAELVCPRGCRHAGEVGT</sequence>
<accession>A0A211YRI8</accession>
<dbReference type="RefSeq" id="WP_143522057.1">
    <property type="nucleotide sequence ID" value="NZ_NCQP01000001.1"/>
</dbReference>
<organism evidence="1 2">
    <name type="scientific">Pyrodictium delaneyi</name>
    <dbReference type="NCBI Taxonomy" id="1273541"/>
    <lineage>
        <taxon>Archaea</taxon>
        <taxon>Thermoproteota</taxon>
        <taxon>Thermoprotei</taxon>
        <taxon>Desulfurococcales</taxon>
        <taxon>Pyrodictiaceae</taxon>
        <taxon>Pyrodictium</taxon>
    </lineage>
</organism>
<keyword evidence="2" id="KW-1185">Reference proteome</keyword>